<protein>
    <recommendedName>
        <fullName evidence="5">Ataxin-10 homolog</fullName>
    </recommendedName>
    <alternativeName>
        <fullName evidence="6">Copper transport protein 86</fullName>
    </alternativeName>
</protein>
<dbReference type="Pfam" id="PF09759">
    <property type="entry name" value="Atx10homo_assoc"/>
    <property type="match status" value="1"/>
</dbReference>
<dbReference type="GO" id="GO:0051301">
    <property type="term" value="P:cell division"/>
    <property type="evidence" value="ECO:0007669"/>
    <property type="project" value="UniProtKB-KW"/>
</dbReference>
<evidence type="ECO:0000256" key="5">
    <source>
        <dbReference type="ARBA" id="ARBA00044801"/>
    </source>
</evidence>
<dbReference type="AlphaFoldDB" id="A0AA35JF82"/>
<reference evidence="8" key="1">
    <citation type="submission" date="2022-10" db="EMBL/GenBank/DDBJ databases">
        <authorList>
            <person name="Byrne P K."/>
        </authorList>
    </citation>
    <scope>NUCLEOTIDE SEQUENCE</scope>
    <source>
        <strain evidence="8">CBS7001</strain>
    </source>
</reference>
<dbReference type="EMBL" id="OX365914">
    <property type="protein sequence ID" value="CAI4057378.1"/>
    <property type="molecule type" value="Genomic_DNA"/>
</dbReference>
<dbReference type="PANTHER" id="PTHR13255">
    <property type="entry name" value="ATAXIN-10"/>
    <property type="match status" value="1"/>
</dbReference>
<keyword evidence="3" id="KW-0131">Cell cycle</keyword>
<dbReference type="InterPro" id="IPR011989">
    <property type="entry name" value="ARM-like"/>
</dbReference>
<evidence type="ECO:0000256" key="4">
    <source>
        <dbReference type="ARBA" id="ARBA00044746"/>
    </source>
</evidence>
<evidence type="ECO:0000256" key="6">
    <source>
        <dbReference type="ARBA" id="ARBA00044805"/>
    </source>
</evidence>
<evidence type="ECO:0000256" key="2">
    <source>
        <dbReference type="ARBA" id="ARBA00022618"/>
    </source>
</evidence>
<dbReference type="GO" id="GO:0005829">
    <property type="term" value="C:cytosol"/>
    <property type="evidence" value="ECO:0007669"/>
    <property type="project" value="TreeGrafter"/>
</dbReference>
<dbReference type="PANTHER" id="PTHR13255:SF0">
    <property type="entry name" value="ATAXIN-10"/>
    <property type="match status" value="1"/>
</dbReference>
<organism evidence="8 9">
    <name type="scientific">Saccharomyces uvarum</name>
    <name type="common">Yeast</name>
    <name type="synonym">Saccharomyces bayanus var. uvarum</name>
    <dbReference type="NCBI Taxonomy" id="230603"/>
    <lineage>
        <taxon>Eukaryota</taxon>
        <taxon>Fungi</taxon>
        <taxon>Dikarya</taxon>
        <taxon>Ascomycota</taxon>
        <taxon>Saccharomycotina</taxon>
        <taxon>Saccharomycetes</taxon>
        <taxon>Saccharomycetales</taxon>
        <taxon>Saccharomycetaceae</taxon>
        <taxon>Saccharomyces</taxon>
    </lineage>
</organism>
<dbReference type="InterPro" id="IPR051374">
    <property type="entry name" value="Ataxin-10/CTR86_families"/>
</dbReference>
<dbReference type="InterPro" id="IPR019156">
    <property type="entry name" value="Ataxin-10_domain"/>
</dbReference>
<dbReference type="SUPFAM" id="SSF48371">
    <property type="entry name" value="ARM repeat"/>
    <property type="match status" value="1"/>
</dbReference>
<evidence type="ECO:0000313" key="9">
    <source>
        <dbReference type="Proteomes" id="UP001162090"/>
    </source>
</evidence>
<evidence type="ECO:0000256" key="3">
    <source>
        <dbReference type="ARBA" id="ARBA00023306"/>
    </source>
</evidence>
<comment type="similarity">
    <text evidence="1">Belongs to the ataxin-10 family.</text>
</comment>
<feature type="domain" description="Ataxin-10" evidence="7">
    <location>
        <begin position="447"/>
        <end position="544"/>
    </location>
</feature>
<dbReference type="Proteomes" id="UP001162090">
    <property type="component" value="Chromosome 3"/>
</dbReference>
<sequence>MTSTGVFPDEFKLFDLIDVTMKNDPGCVEDYGPIVENLNGVFQRTFNEEDHRKLMADSQPFWERLRDTLEGMLLPVHLNEDSSIYYTRTMRGLVLLMRNLAAENQEIPQKLLLQNLVISGFLHVTSEYVVDTPLVKHLYIACLTCVYNMQQNYSTVDMTTFPALLQFFQYPYGMTFEEDKEEEHFWLPYLFLFKTYLNNDAFSNEFFRDNDTTQDDYYCLRDRIFFHIITTKFTQDQEDSFVVENGRDYLDDSKLKITSIDLSVLDCISKSLTCASFGKYLKGFEGREPENFAKLLQIFQLIVTSKEDWNKYELTAIMSWCYPILQRLAANDIPAFFKKGVNDYTPSVAIQLHSTLLSCLDIISDLCKFDHVRQFLISYECVKTLISLLDTFQKNLLRINFFKGNSEKVDDIKITDCQGNKIEDRLLIYNRVNANSFFIRADNFPNCKLVIVEILASLVYAHPEIQDQIRELGGLALILSNCVIDDNDPFIKERSIICLKFLLRNNAKNQEFVKQMEAQDVVQDDALSKAGFEISVEKGGKVRLVSKKEDPDNEISEIVSVDED</sequence>
<dbReference type="InterPro" id="IPR016024">
    <property type="entry name" value="ARM-type_fold"/>
</dbReference>
<gene>
    <name evidence="8" type="primary">SUVC03G1140</name>
    <name evidence="8" type="ORF">SUVC_03G1140</name>
</gene>
<accession>A0AA35JF82</accession>
<comment type="function">
    <text evidence="4">May play a role in the regulation of cytokinesis.</text>
</comment>
<evidence type="ECO:0000259" key="7">
    <source>
        <dbReference type="Pfam" id="PF09759"/>
    </source>
</evidence>
<dbReference type="Gene3D" id="1.25.10.10">
    <property type="entry name" value="Leucine-rich Repeat Variant"/>
    <property type="match status" value="1"/>
</dbReference>
<evidence type="ECO:0000313" key="8">
    <source>
        <dbReference type="EMBL" id="CAI4057378.1"/>
    </source>
</evidence>
<proteinExistence type="inferred from homology"/>
<name>A0AA35JF82_SACUV</name>
<keyword evidence="2" id="KW-0132">Cell division</keyword>
<evidence type="ECO:0000256" key="1">
    <source>
        <dbReference type="ARBA" id="ARBA00008384"/>
    </source>
</evidence>